<comment type="caution">
    <text evidence="7">The sequence shown here is derived from an EMBL/GenBank/DDBJ whole genome shotgun (WGS) entry which is preliminary data.</text>
</comment>
<evidence type="ECO:0000256" key="2">
    <source>
        <dbReference type="ARBA" id="ARBA00022857"/>
    </source>
</evidence>
<dbReference type="GO" id="GO:0070401">
    <property type="term" value="F:NADP+ binding"/>
    <property type="evidence" value="ECO:0007669"/>
    <property type="project" value="UniProtKB-UniRule"/>
</dbReference>
<sequence>MRALSYVDRARLTSGATVQGQAIHRSYVSPLTGVVGRIDLPEPGNDVLPAPSCRLEGARVFIAGHTGLVGGALRRRLLRERCDILTIDRRRLDLRRQQEVETWMAGNRPDIVLLAAATVGGIAANSARPAEFLTDNLAIAGNVIGAAHKYDVRKLVFLGSSCIYPREASQPVTEDALLTGALEPTNEAYAIAKIAGLKLAQAIRRQYEHDFISVMPTNLYGPGDRFDPERGHVIPALVYRMGEAKAAGIPECVIWGSGLARREFLHVDDCADGVVHALQYYSGDAPLNIGSGEEVSIATLATLVAHAVGYRGRIIFDPSRPEGPPRKLLDSSRIRALGWRPRIGLRDGLLDTVRWWRANDPAAPARGPRAMAASRAEV</sequence>
<feature type="binding site" evidence="5">
    <location>
        <begin position="158"/>
        <end position="161"/>
    </location>
    <ligand>
        <name>NADP(+)</name>
        <dbReference type="ChEBI" id="CHEBI:58349"/>
    </ligand>
</feature>
<dbReference type="HAMAP" id="MF_00956">
    <property type="entry name" value="GDP_fucose_synth"/>
    <property type="match status" value="1"/>
</dbReference>
<dbReference type="Pfam" id="PF01370">
    <property type="entry name" value="Epimerase"/>
    <property type="match status" value="1"/>
</dbReference>
<dbReference type="CDD" id="cd05239">
    <property type="entry name" value="GDP_FS_SDR_e"/>
    <property type="match status" value="1"/>
</dbReference>
<feature type="binding site" evidence="5">
    <location>
        <position position="262"/>
    </location>
    <ligand>
        <name>substrate</name>
    </ligand>
</feature>
<feature type="binding site" evidence="5">
    <location>
        <begin position="216"/>
        <end position="219"/>
    </location>
    <ligand>
        <name>NADP(+)</name>
        <dbReference type="ChEBI" id="CHEBI:58349"/>
    </ligand>
</feature>
<feature type="binding site" evidence="5">
    <location>
        <position position="240"/>
    </location>
    <ligand>
        <name>substrate</name>
    </ligand>
</feature>
<feature type="site" description="Important for catalytic activity" evidence="5">
    <location>
        <position position="160"/>
    </location>
</feature>
<feature type="binding site" evidence="5">
    <location>
        <position position="255"/>
    </location>
    <ligand>
        <name>substrate</name>
    </ligand>
</feature>
<keyword evidence="5" id="KW-0511">Multifunctional enzyme</keyword>
<comment type="catalytic activity">
    <reaction evidence="5">
        <text>GDP-beta-L-fucose + NADP(+) = GDP-4-dehydro-alpha-D-rhamnose + NADPH + H(+)</text>
        <dbReference type="Rhea" id="RHEA:18885"/>
        <dbReference type="ChEBI" id="CHEBI:15378"/>
        <dbReference type="ChEBI" id="CHEBI:57273"/>
        <dbReference type="ChEBI" id="CHEBI:57783"/>
        <dbReference type="ChEBI" id="CHEBI:57964"/>
        <dbReference type="ChEBI" id="CHEBI:58349"/>
        <dbReference type="EC" id="1.1.1.271"/>
    </reaction>
</comment>
<keyword evidence="8" id="KW-1185">Reference proteome</keyword>
<dbReference type="PANTHER" id="PTHR43238">
    <property type="entry name" value="GDP-L-FUCOSE SYNTHASE"/>
    <property type="match status" value="1"/>
</dbReference>
<organism evidence="7 8">
    <name type="scientific">Camelimonas lactis</name>
    <dbReference type="NCBI Taxonomy" id="659006"/>
    <lineage>
        <taxon>Bacteria</taxon>
        <taxon>Pseudomonadati</taxon>
        <taxon>Pseudomonadota</taxon>
        <taxon>Alphaproteobacteria</taxon>
        <taxon>Hyphomicrobiales</taxon>
        <taxon>Chelatococcaceae</taxon>
        <taxon>Camelimonas</taxon>
    </lineage>
</organism>
<accession>A0A4R2GWI5</accession>
<feature type="binding site" evidence="5">
    <location>
        <begin position="64"/>
        <end position="70"/>
    </location>
    <ligand>
        <name>NADP(+)</name>
        <dbReference type="ChEBI" id="CHEBI:58349"/>
    </ligand>
</feature>
<dbReference type="GO" id="GO:0016853">
    <property type="term" value="F:isomerase activity"/>
    <property type="evidence" value="ECO:0007669"/>
    <property type="project" value="UniProtKB-KW"/>
</dbReference>
<evidence type="ECO:0000313" key="8">
    <source>
        <dbReference type="Proteomes" id="UP000294881"/>
    </source>
</evidence>
<evidence type="ECO:0000313" key="7">
    <source>
        <dbReference type="EMBL" id="TCO14654.1"/>
    </source>
</evidence>
<feature type="domain" description="NAD-dependent epimerase/dehydratase" evidence="6">
    <location>
        <begin position="60"/>
        <end position="290"/>
    </location>
</feature>
<dbReference type="AlphaFoldDB" id="A0A4R2GWI5"/>
<proteinExistence type="inferred from homology"/>
<feature type="active site" description="Proton donor/acceptor" evidence="5">
    <location>
        <position position="189"/>
    </location>
</feature>
<dbReference type="PANTHER" id="PTHR43238:SF1">
    <property type="entry name" value="GDP-L-FUCOSE SYNTHASE"/>
    <property type="match status" value="1"/>
</dbReference>
<feature type="binding site" evidence="5">
    <location>
        <position position="193"/>
    </location>
    <ligand>
        <name>NADP(+)</name>
        <dbReference type="ChEBI" id="CHEBI:58349"/>
    </ligand>
</feature>
<keyword evidence="2 5" id="KW-0521">NADP</keyword>
<evidence type="ECO:0000256" key="3">
    <source>
        <dbReference type="ARBA" id="ARBA00023002"/>
    </source>
</evidence>
<dbReference type="SUPFAM" id="SSF51735">
    <property type="entry name" value="NAD(P)-binding Rossmann-fold domains"/>
    <property type="match status" value="1"/>
</dbReference>
<protein>
    <recommendedName>
        <fullName evidence="5">GDP-L-fucose synthase</fullName>
        <ecNumber evidence="5">1.1.1.271</ecNumber>
    </recommendedName>
    <alternativeName>
        <fullName evidence="5">GDP-4-keto-6-deoxy-D-mannose-3,5-epimerase-4-reductase</fullName>
    </alternativeName>
</protein>
<dbReference type="OrthoDB" id="9811425at2"/>
<dbReference type="Gene3D" id="3.40.50.720">
    <property type="entry name" value="NAD(P)-binding Rossmann-like Domain"/>
    <property type="match status" value="1"/>
</dbReference>
<dbReference type="UniPathway" id="UPA00128">
    <property type="reaction ID" value="UER00191"/>
</dbReference>
<dbReference type="Gene3D" id="3.90.25.10">
    <property type="entry name" value="UDP-galactose 4-epimerase, domain 1"/>
    <property type="match status" value="1"/>
</dbReference>
<dbReference type="Proteomes" id="UP000294881">
    <property type="component" value="Unassembled WGS sequence"/>
</dbReference>
<dbReference type="InterPro" id="IPR001509">
    <property type="entry name" value="Epimerase_deHydtase"/>
</dbReference>
<keyword evidence="4 5" id="KW-0413">Isomerase</keyword>
<name>A0A4R2GWI5_9HYPH</name>
<dbReference type="GO" id="GO:0042351">
    <property type="term" value="P:'de novo' GDP-L-fucose biosynthetic process"/>
    <property type="evidence" value="ECO:0007669"/>
    <property type="project" value="UniProtKB-UniRule"/>
</dbReference>
<feature type="binding site" evidence="5">
    <location>
        <position position="322"/>
    </location>
    <ligand>
        <name>substrate</name>
    </ligand>
</feature>
<dbReference type="EMBL" id="SLWL01000003">
    <property type="protein sequence ID" value="TCO14654.1"/>
    <property type="molecule type" value="Genomic_DNA"/>
</dbReference>
<comment type="similarity">
    <text evidence="1 5">Belongs to the NAD(P)-dependent epimerase/dehydratase family. Fucose synthase subfamily.</text>
</comment>
<dbReference type="GO" id="GO:0050577">
    <property type="term" value="F:GDP-L-fucose synthase activity"/>
    <property type="evidence" value="ECO:0007669"/>
    <property type="project" value="UniProtKB-UniRule"/>
</dbReference>
<comment type="function">
    <text evidence="5">Catalyzes the two-step NADP-dependent conversion of GDP-4-dehydro-6-deoxy-D-mannose to GDP-fucose, involving an epimerase and a reductase reaction.</text>
</comment>
<dbReference type="InterPro" id="IPR028614">
    <property type="entry name" value="GDP_fucose/colitose_synth"/>
</dbReference>
<dbReference type="EC" id="1.1.1.271" evidence="5"/>
<evidence type="ECO:0000259" key="6">
    <source>
        <dbReference type="Pfam" id="PF01370"/>
    </source>
</evidence>
<evidence type="ECO:0000256" key="4">
    <source>
        <dbReference type="ARBA" id="ARBA00023235"/>
    </source>
</evidence>
<evidence type="ECO:0000256" key="1">
    <source>
        <dbReference type="ARBA" id="ARBA00005959"/>
    </source>
</evidence>
<dbReference type="InterPro" id="IPR036291">
    <property type="entry name" value="NAD(P)-bd_dom_sf"/>
</dbReference>
<feature type="binding site" evidence="5">
    <location>
        <position position="232"/>
    </location>
    <ligand>
        <name>NADP(+)</name>
        <dbReference type="ChEBI" id="CHEBI:58349"/>
    </ligand>
</feature>
<keyword evidence="3 5" id="KW-0560">Oxidoreductase</keyword>
<comment type="pathway">
    <text evidence="5">Nucleotide-sugar biosynthesis; GDP-L-fucose biosynthesis via de novo pathway; GDP-L-fucose from GDP-alpha-D-mannose: step 2/2.</text>
</comment>
<feature type="site" description="Important for catalytic activity" evidence="5">
    <location>
        <position position="162"/>
    </location>
</feature>
<reference evidence="7 8" key="1">
    <citation type="submission" date="2019-03" db="EMBL/GenBank/DDBJ databases">
        <title>Genomic Encyclopedia of Type Strains, Phase IV (KMG-IV): sequencing the most valuable type-strain genomes for metagenomic binning, comparative biology and taxonomic classification.</title>
        <authorList>
            <person name="Goeker M."/>
        </authorList>
    </citation>
    <scope>NUCLEOTIDE SEQUENCE [LARGE SCALE GENOMIC DNA]</scope>
    <source>
        <strain evidence="7 8">DSM 22958</strain>
    </source>
</reference>
<gene>
    <name evidence="5" type="primary">fcl</name>
    <name evidence="7" type="ORF">EV666_103162</name>
</gene>
<evidence type="ECO:0000256" key="5">
    <source>
        <dbReference type="HAMAP-Rule" id="MF_00956"/>
    </source>
</evidence>